<dbReference type="AlphaFoldDB" id="A0AAU7Q9E2"/>
<sequence>MDSIAPADPSVYLLTFPPVQRQSSEQLKAILGRLRNAQNCCCHCRPLWRQWQEAADSIVFSAAAKGITVTHPSGPILIGLSRMNFLSAKMVTDDDKAAMIHSGFNPATHTEGDNSAHFNHFIARIANDRGGKSETQISGEERAAMHYYSYLAMGGLLKRAIIHRVRESMVYRNRDYRPANNGLPPFRDPLGNSLEVHHIAGLSARADSGKHYRSATVLPFVSTAMTGAEREQLFLSLHCRRISEADVSPLESSLMGQWGVFAAKSIAKGCCLGVYAGVLVSPLEMGDANLFDHDYIVDLSIKGQPVTYLDSEGILSKINTRFHYDDLGMPVAQAKKATMWKQRNSKPALSMDGE</sequence>
<evidence type="ECO:0000313" key="1">
    <source>
        <dbReference type="EMBL" id="XBS69644.1"/>
    </source>
</evidence>
<reference evidence="1" key="1">
    <citation type="submission" date="2024-06" db="EMBL/GenBank/DDBJ databases">
        <authorList>
            <person name="Coelho C."/>
            <person name="Bento M."/>
            <person name="Garcia E."/>
            <person name="Camelo A."/>
            <person name="Brandao I."/>
            <person name="Espirito Santo C."/>
            <person name="Trovao J."/>
            <person name="Verissimo A."/>
            <person name="Costa J."/>
            <person name="Tiago I."/>
        </authorList>
    </citation>
    <scope>NUCLEOTIDE SEQUENCE</scope>
    <source>
        <strain evidence="1">KWT182</strain>
    </source>
</reference>
<organism evidence="1">
    <name type="scientific">Acerihabitans sp. KWT182</name>
    <dbReference type="NCBI Taxonomy" id="3157919"/>
    <lineage>
        <taxon>Bacteria</taxon>
        <taxon>Pseudomonadati</taxon>
        <taxon>Pseudomonadota</taxon>
        <taxon>Gammaproteobacteria</taxon>
        <taxon>Enterobacterales</taxon>
        <taxon>Pectobacteriaceae</taxon>
        <taxon>Acerihabitans</taxon>
    </lineage>
</organism>
<accession>A0AAU7Q9E2</accession>
<name>A0AAU7Q9E2_9GAMM</name>
<evidence type="ECO:0008006" key="2">
    <source>
        <dbReference type="Google" id="ProtNLM"/>
    </source>
</evidence>
<gene>
    <name evidence="1" type="ORF">ABK905_25550</name>
</gene>
<proteinExistence type="predicted"/>
<protein>
    <recommendedName>
        <fullName evidence="2">HNH endonuclease</fullName>
    </recommendedName>
</protein>
<dbReference type="EMBL" id="CP157947">
    <property type="protein sequence ID" value="XBS69644.1"/>
    <property type="molecule type" value="Genomic_DNA"/>
</dbReference>